<comment type="pathway">
    <text evidence="2 13">Bacterial outer membrane biogenesis; LPS core biosynthesis.</text>
</comment>
<evidence type="ECO:0000259" key="15">
    <source>
        <dbReference type="Pfam" id="PF04413"/>
    </source>
</evidence>
<protein>
    <recommendedName>
        <fullName evidence="5 13">3-deoxy-D-manno-octulosonic acid transferase</fullName>
        <shortName evidence="13">Kdo transferase</shortName>
        <ecNumber evidence="4 13">2.4.99.12</ecNumber>
    </recommendedName>
    <alternativeName>
        <fullName evidence="9 13">Lipid IV(A) 3-deoxy-D-manno-octulosonic acid transferase</fullName>
    </alternativeName>
</protein>
<dbReference type="Pfam" id="PF00534">
    <property type="entry name" value="Glycos_transf_1"/>
    <property type="match status" value="1"/>
</dbReference>
<feature type="site" description="Transition state stabilizer" evidence="12">
    <location>
        <position position="130"/>
    </location>
</feature>
<dbReference type="Gene3D" id="3.40.50.11720">
    <property type="entry name" value="3-Deoxy-D-manno-octulosonic-acid transferase, N-terminal domain"/>
    <property type="match status" value="1"/>
</dbReference>
<evidence type="ECO:0000256" key="6">
    <source>
        <dbReference type="ARBA" id="ARBA00022519"/>
    </source>
</evidence>
<evidence type="ECO:0000256" key="9">
    <source>
        <dbReference type="ARBA" id="ARBA00031445"/>
    </source>
</evidence>
<dbReference type="EMBL" id="JACHHT010000001">
    <property type="protein sequence ID" value="MBB6520629.1"/>
    <property type="molecule type" value="Genomic_DNA"/>
</dbReference>
<dbReference type="UniPathway" id="UPA00958"/>
<dbReference type="InParanoid" id="A0A7X0JQV8"/>
<name>A0A7X0JQV8_9GAMM</name>
<comment type="subcellular location">
    <subcellularLocation>
        <location evidence="1">Cell inner membrane</location>
        <topology evidence="1">Single-pass membrane protein</topology>
        <orientation evidence="1">Cytoplasmic side</orientation>
    </subcellularLocation>
    <subcellularLocation>
        <location evidence="13">Cell membrane</location>
    </subcellularLocation>
</comment>
<dbReference type="InterPro" id="IPR039901">
    <property type="entry name" value="Kdotransferase"/>
</dbReference>
<comment type="function">
    <text evidence="13">Involved in lipopolysaccharide (LPS) biosynthesis. Catalyzes the transfer of 3-deoxy-D-manno-octulosonate (Kdo) residue(s) from CMP-Kdo to lipid IV(A), the tetraacyldisaccharide-1,4'-bisphosphate precursor of lipid A.</text>
</comment>
<evidence type="ECO:0000259" key="14">
    <source>
        <dbReference type="Pfam" id="PF00534"/>
    </source>
</evidence>
<proteinExistence type="inferred from homology"/>
<dbReference type="InterPro" id="IPR001296">
    <property type="entry name" value="Glyco_trans_1"/>
</dbReference>
<dbReference type="InterPro" id="IPR038107">
    <property type="entry name" value="Glycos_transf_N_sf"/>
</dbReference>
<dbReference type="AlphaFoldDB" id="A0A7X0JQV8"/>
<dbReference type="FunFam" id="3.40.50.2000:FF:000032">
    <property type="entry name" value="3-deoxy-D-manno-octulosonic acid transferase"/>
    <property type="match status" value="1"/>
</dbReference>
<evidence type="ECO:0000256" key="12">
    <source>
        <dbReference type="PIRSR" id="PIRSR639901-2"/>
    </source>
</evidence>
<gene>
    <name evidence="16" type="ORF">HNR48_000907</name>
</gene>
<evidence type="ECO:0000256" key="3">
    <source>
        <dbReference type="ARBA" id="ARBA00006380"/>
    </source>
</evidence>
<evidence type="ECO:0000256" key="7">
    <source>
        <dbReference type="ARBA" id="ARBA00022679"/>
    </source>
</evidence>
<keyword evidence="6" id="KW-0997">Cell inner membrane</keyword>
<dbReference type="FunCoup" id="A0A7X0JQV8">
    <property type="interactions" value="264"/>
</dbReference>
<dbReference type="Pfam" id="PF04413">
    <property type="entry name" value="Glycos_transf_N"/>
    <property type="match status" value="1"/>
</dbReference>
<keyword evidence="6" id="KW-0472">Membrane</keyword>
<evidence type="ECO:0000256" key="10">
    <source>
        <dbReference type="ARBA" id="ARBA00049183"/>
    </source>
</evidence>
<feature type="domain" description="Glycosyl transferase family 1" evidence="14">
    <location>
        <begin position="259"/>
        <end position="413"/>
    </location>
</feature>
<dbReference type="PANTHER" id="PTHR42755:SF1">
    <property type="entry name" value="3-DEOXY-D-MANNO-OCTULOSONIC ACID TRANSFERASE, MITOCHONDRIAL-RELATED"/>
    <property type="match status" value="1"/>
</dbReference>
<dbReference type="InterPro" id="IPR007507">
    <property type="entry name" value="Glycos_transf_N"/>
</dbReference>
<keyword evidence="13" id="KW-1003">Cell membrane</keyword>
<comment type="caution">
    <text evidence="16">The sequence shown here is derived from an EMBL/GenBank/DDBJ whole genome shotgun (WGS) entry which is preliminary data.</text>
</comment>
<evidence type="ECO:0000256" key="1">
    <source>
        <dbReference type="ARBA" id="ARBA00004388"/>
    </source>
</evidence>
<feature type="site" description="Transition state stabilizer" evidence="12">
    <location>
        <position position="208"/>
    </location>
</feature>
<keyword evidence="16" id="KW-0328">Glycosyltransferase</keyword>
<dbReference type="FunFam" id="3.40.50.11720:FF:000001">
    <property type="entry name" value="3-deoxy-D-manno-octulosonic acid transferase"/>
    <property type="match status" value="1"/>
</dbReference>
<feature type="active site" description="Proton acceptor" evidence="11">
    <location>
        <position position="60"/>
    </location>
</feature>
<evidence type="ECO:0000256" key="5">
    <source>
        <dbReference type="ARBA" id="ARBA00019077"/>
    </source>
</evidence>
<dbReference type="GO" id="GO:0005886">
    <property type="term" value="C:plasma membrane"/>
    <property type="evidence" value="ECO:0007669"/>
    <property type="project" value="UniProtKB-SubCell"/>
</dbReference>
<dbReference type="RefSeq" id="WP_166850685.1">
    <property type="nucleotide sequence ID" value="NZ_JAAONY010000001.1"/>
</dbReference>
<reference evidence="16 17" key="1">
    <citation type="submission" date="2020-08" db="EMBL/GenBank/DDBJ databases">
        <title>Genomic Encyclopedia of Type Strains, Phase IV (KMG-IV): sequencing the most valuable type-strain genomes for metagenomic binning, comparative biology and taxonomic classification.</title>
        <authorList>
            <person name="Goeker M."/>
        </authorList>
    </citation>
    <scope>NUCLEOTIDE SEQUENCE [LARGE SCALE GENOMIC DNA]</scope>
    <source>
        <strain evidence="16 17">DSM 22368</strain>
    </source>
</reference>
<feature type="domain" description="3-deoxy-D-manno-octulosonic-acid transferase N-terminal" evidence="15">
    <location>
        <begin position="32"/>
        <end position="210"/>
    </location>
</feature>
<keyword evidence="7 13" id="KW-0808">Transferase</keyword>
<organism evidence="16 17">
    <name type="scientific">Pseudoteredinibacter isoporae</name>
    <dbReference type="NCBI Taxonomy" id="570281"/>
    <lineage>
        <taxon>Bacteria</taxon>
        <taxon>Pseudomonadati</taxon>
        <taxon>Pseudomonadota</taxon>
        <taxon>Gammaproteobacteria</taxon>
        <taxon>Cellvibrionales</taxon>
        <taxon>Cellvibrionaceae</taxon>
        <taxon>Pseudoteredinibacter</taxon>
    </lineage>
</organism>
<dbReference type="NCBIfam" id="NF004388">
    <property type="entry name" value="PRK05749.1-4"/>
    <property type="match status" value="1"/>
</dbReference>
<evidence type="ECO:0000313" key="17">
    <source>
        <dbReference type="Proteomes" id="UP000528457"/>
    </source>
</evidence>
<dbReference type="Proteomes" id="UP000528457">
    <property type="component" value="Unassembled WGS sequence"/>
</dbReference>
<evidence type="ECO:0000313" key="16">
    <source>
        <dbReference type="EMBL" id="MBB6520629.1"/>
    </source>
</evidence>
<keyword evidence="8" id="KW-0812">Transmembrane</keyword>
<comment type="similarity">
    <text evidence="3">Belongs to the glycosyltransferase group 1 family. Glycosyltransferase 30 subfamily.</text>
</comment>
<dbReference type="GO" id="GO:0043842">
    <property type="term" value="F:Kdo transferase activity"/>
    <property type="evidence" value="ECO:0007669"/>
    <property type="project" value="UniProtKB-EC"/>
</dbReference>
<evidence type="ECO:0000256" key="8">
    <source>
        <dbReference type="ARBA" id="ARBA00022968"/>
    </source>
</evidence>
<evidence type="ECO:0000256" key="4">
    <source>
        <dbReference type="ARBA" id="ARBA00012621"/>
    </source>
</evidence>
<evidence type="ECO:0000256" key="11">
    <source>
        <dbReference type="PIRSR" id="PIRSR639901-1"/>
    </source>
</evidence>
<keyword evidence="17" id="KW-1185">Reference proteome</keyword>
<comment type="catalytic activity">
    <reaction evidence="10 13">
        <text>lipid IVA (E. coli) + CMP-3-deoxy-beta-D-manno-octulosonate = alpha-Kdo-(2-&gt;6)-lipid IVA (E. coli) + CMP + H(+)</text>
        <dbReference type="Rhea" id="RHEA:28066"/>
        <dbReference type="ChEBI" id="CHEBI:15378"/>
        <dbReference type="ChEBI" id="CHEBI:58603"/>
        <dbReference type="ChEBI" id="CHEBI:60364"/>
        <dbReference type="ChEBI" id="CHEBI:60377"/>
        <dbReference type="ChEBI" id="CHEBI:85987"/>
        <dbReference type="EC" id="2.4.99.12"/>
    </reaction>
</comment>
<keyword evidence="8" id="KW-0735">Signal-anchor</keyword>
<dbReference type="EC" id="2.4.99.12" evidence="4 13"/>
<evidence type="ECO:0000256" key="13">
    <source>
        <dbReference type="RuleBase" id="RU365103"/>
    </source>
</evidence>
<dbReference type="Gene3D" id="3.40.50.2000">
    <property type="entry name" value="Glycogen Phosphorylase B"/>
    <property type="match status" value="1"/>
</dbReference>
<accession>A0A7X0JQV8</accession>
<dbReference type="SUPFAM" id="SSF53756">
    <property type="entry name" value="UDP-Glycosyltransferase/glycogen phosphorylase"/>
    <property type="match status" value="1"/>
</dbReference>
<sequence length="438" mass="48337">MRFFYSLIFYLALPLVLLRLLWRAIKAPAYAKRWQERFALFPKPDDGRPLICLHSVSVGETIAASPLIKRLLQDYPEHQLMVTTTTPTGSALLQERFGDQVLHVYLPYDLPDAMARFLGKLNPEILLIMETELWPNLLAACQQRGIPSLLLNGRLSERSARGYQRVSALSQPMFAALDGVYAQTSADQERFIASGAKAEHCEVSGNIKFDLQLSEELRAQAAVLRKQWQGGSEELGDVEGAEKRFIIAAASTHPGEDEIILQAFQQLLAKKPNARLLLVPRHPERFKDVARLIEASNLSMQRRSESRSLKALAEDCQVILGDTMGEMLCFFGAVDAAFIGGSLVDRGGHNMIEAAAWGLPIVTGKSCFNFAEANALLQNAGALRQVSNANELAAHWLELISNPEVARSMSDSALSVAEGNRGALDKMMMGIAAHLNKR</sequence>
<dbReference type="GO" id="GO:0009245">
    <property type="term" value="P:lipid A biosynthetic process"/>
    <property type="evidence" value="ECO:0007669"/>
    <property type="project" value="TreeGrafter"/>
</dbReference>
<keyword evidence="13" id="KW-0448">Lipopolysaccharide biosynthesis</keyword>
<evidence type="ECO:0000256" key="2">
    <source>
        <dbReference type="ARBA" id="ARBA00004713"/>
    </source>
</evidence>
<dbReference type="PANTHER" id="PTHR42755">
    <property type="entry name" value="3-DEOXY-MANNO-OCTULOSONATE CYTIDYLYLTRANSFERASE"/>
    <property type="match status" value="1"/>
</dbReference>
<dbReference type="GO" id="GO:0009244">
    <property type="term" value="P:lipopolysaccharide core region biosynthetic process"/>
    <property type="evidence" value="ECO:0007669"/>
    <property type="project" value="UniProtKB-UniRule"/>
</dbReference>